<reference evidence="1 2" key="1">
    <citation type="journal article" date="2019" name="Nat. Med.">
        <title>A library of human gut bacterial isolates paired with longitudinal multiomics data enables mechanistic microbiome research.</title>
        <authorList>
            <person name="Poyet M."/>
            <person name="Groussin M."/>
            <person name="Gibbons S.M."/>
            <person name="Avila-Pacheco J."/>
            <person name="Jiang X."/>
            <person name="Kearney S.M."/>
            <person name="Perrotta A.R."/>
            <person name="Berdy B."/>
            <person name="Zhao S."/>
            <person name="Lieberman T.D."/>
            <person name="Swanson P.K."/>
            <person name="Smith M."/>
            <person name="Roesemann S."/>
            <person name="Alexander J.E."/>
            <person name="Rich S.A."/>
            <person name="Livny J."/>
            <person name="Vlamakis H."/>
            <person name="Clish C."/>
            <person name="Bullock K."/>
            <person name="Deik A."/>
            <person name="Scott J."/>
            <person name="Pierce K.A."/>
            <person name="Xavier R.J."/>
            <person name="Alm E.J."/>
        </authorList>
    </citation>
    <scope>NUCLEOTIDE SEQUENCE [LARGE SCALE GENOMIC DNA]</scope>
    <source>
        <strain evidence="1 2">BIOML-A21</strain>
    </source>
</reference>
<comment type="caution">
    <text evidence="1">The sequence shown here is derived from an EMBL/GenBank/DDBJ whole genome shotgun (WGS) entry which is preliminary data.</text>
</comment>
<gene>
    <name evidence="1" type="ORF">F2Y35_08960</name>
</gene>
<organism evidence="1 2">
    <name type="scientific">Bacteroides caccae</name>
    <dbReference type="NCBI Taxonomy" id="47678"/>
    <lineage>
        <taxon>Bacteria</taxon>
        <taxon>Pseudomonadati</taxon>
        <taxon>Bacteroidota</taxon>
        <taxon>Bacteroidia</taxon>
        <taxon>Bacteroidales</taxon>
        <taxon>Bacteroidaceae</taxon>
        <taxon>Bacteroides</taxon>
    </lineage>
</organism>
<proteinExistence type="predicted"/>
<name>A0A6A1KAX9_9BACE</name>
<dbReference type="AlphaFoldDB" id="A0A6A1KAX9"/>
<protein>
    <submittedName>
        <fullName evidence="1">Ribonuclease P</fullName>
    </submittedName>
</protein>
<dbReference type="EMBL" id="VVYF01000007">
    <property type="protein sequence ID" value="KAA5492990.1"/>
    <property type="molecule type" value="Genomic_DNA"/>
</dbReference>
<evidence type="ECO:0000313" key="2">
    <source>
        <dbReference type="Proteomes" id="UP000491168"/>
    </source>
</evidence>
<dbReference type="Proteomes" id="UP000491168">
    <property type="component" value="Unassembled WGS sequence"/>
</dbReference>
<accession>A0A6A1KAX9</accession>
<dbReference type="RefSeq" id="WP_013616425.1">
    <property type="nucleotide sequence ID" value="NZ_CAXSSI010000001.1"/>
</dbReference>
<sequence>MYENEEQSDIIGKSCTLLTPYKGYTEGTVVGDYGDRIIVSLTSGKEISEYRDEVIIYE</sequence>
<evidence type="ECO:0000313" key="1">
    <source>
        <dbReference type="EMBL" id="KAA5492990.1"/>
    </source>
</evidence>